<accession>A0A0B3RQX1</accession>
<keyword evidence="3" id="KW-0231">Viral genome packaging</keyword>
<comment type="subcellular location">
    <subcellularLocation>
        <location evidence="1">Virion</location>
    </subcellularLocation>
</comment>
<organism evidence="5 6">
    <name type="scientific">Mameliella alba</name>
    <dbReference type="NCBI Taxonomy" id="561184"/>
    <lineage>
        <taxon>Bacteria</taxon>
        <taxon>Pseudomonadati</taxon>
        <taxon>Pseudomonadota</taxon>
        <taxon>Alphaproteobacteria</taxon>
        <taxon>Rhodobacterales</taxon>
        <taxon>Roseobacteraceae</taxon>
        <taxon>Mameliella</taxon>
    </lineage>
</organism>
<evidence type="ECO:0000256" key="3">
    <source>
        <dbReference type="ARBA" id="ARBA00023219"/>
    </source>
</evidence>
<keyword evidence="2" id="KW-1188">Viral release from host cell</keyword>
<evidence type="ECO:0000256" key="4">
    <source>
        <dbReference type="SAM" id="MobiDB-lite"/>
    </source>
</evidence>
<evidence type="ECO:0000256" key="2">
    <source>
        <dbReference type="ARBA" id="ARBA00022612"/>
    </source>
</evidence>
<dbReference type="InterPro" id="IPR020991">
    <property type="entry name" value="Connector_podovirus"/>
</dbReference>
<dbReference type="AlphaFoldDB" id="A0A0B3RQX1"/>
<name>A0A0B3RQX1_9RHOB</name>
<dbReference type="Proteomes" id="UP000030960">
    <property type="component" value="Unassembled WGS sequence"/>
</dbReference>
<protein>
    <submittedName>
        <fullName evidence="5">Phage head-tail connector protein</fullName>
    </submittedName>
</protein>
<evidence type="ECO:0000313" key="5">
    <source>
        <dbReference type="EMBL" id="KHQ50287.1"/>
    </source>
</evidence>
<comment type="caution">
    <text evidence="5">The sequence shown here is derived from an EMBL/GenBank/DDBJ whole genome shotgun (WGS) entry which is preliminary data.</text>
</comment>
<keyword evidence="6" id="KW-1185">Reference proteome</keyword>
<sequence length="543" mass="60838">MENSPLAQEARRRWDELRQERIQFEDDWTDIARLMRPQRGGFGMDTATQRQLTKALGSEPMIAHGNFAAGIYSGITNPATRWAGFTTPDEDLNRWPPFAEWLDRQTAKVYASLSPSSSSFYTSCFQAYADIAAFGNAAGYDEVDTGNRKFVDVTLSLAGVVVDVDHHGRVVEVVRKYRLTARQAVRAFGDLPKKLMDQAEKGDTERHVFYHHVRLNDQFVPRALGPRGKQYLSVYACETGECVVRIKGYDEMPFYYPRWDVDSEMTYGIGPGYIALASARTHDLMENATLRAAQRAADPVKMAPDRNVIPLNGTFRPGSVVYGAVSMSGQPLIRSEDFNGNIGLTEEEKRQKVETVKEAFYYSIMSLTGRTGVSNEENRVIEEARLRNWAPHADRIMEEWAARKFERRYRLLFKNGQIDPPPPGTPDGVPLQTRYQSQAEMALRASEAQAVRTFLNDLAPLMQLKPEVRHRFSADDYVEVLHEASPSLPQRLLVSREQAAAAAQQEQQAAQAAQAAQMAREGGAGMRDMAQAAQIMGAGGDER</sequence>
<feature type="region of interest" description="Disordered" evidence="4">
    <location>
        <begin position="513"/>
        <end position="543"/>
    </location>
</feature>
<dbReference type="RefSeq" id="WP_043146376.1">
    <property type="nucleotide sequence ID" value="NZ_JSUQ01000028.1"/>
</dbReference>
<dbReference type="EMBL" id="JSUQ01000028">
    <property type="protein sequence ID" value="KHQ50287.1"/>
    <property type="molecule type" value="Genomic_DNA"/>
</dbReference>
<feature type="compositionally biased region" description="Low complexity" evidence="4">
    <location>
        <begin position="513"/>
        <end position="536"/>
    </location>
</feature>
<gene>
    <name evidence="5" type="ORF">OA50_05135</name>
</gene>
<evidence type="ECO:0000256" key="1">
    <source>
        <dbReference type="ARBA" id="ARBA00004328"/>
    </source>
</evidence>
<dbReference type="STRING" id="561184.SAMN05216376_111131"/>
<proteinExistence type="predicted"/>
<evidence type="ECO:0000313" key="6">
    <source>
        <dbReference type="Proteomes" id="UP000030960"/>
    </source>
</evidence>
<dbReference type="Pfam" id="PF12236">
    <property type="entry name" value="Head-tail_con"/>
    <property type="match status" value="1"/>
</dbReference>
<reference evidence="5 6" key="1">
    <citation type="submission" date="2014-10" db="EMBL/GenBank/DDBJ databases">
        <title>Genome sequence of Ponticoccus sp. strain UMTAT08 isolated from clonal culture of toxic dinoflagellate Alexandrium tamiyavanichii.</title>
        <authorList>
            <person name="Gan H.Y."/>
            <person name="Muhd D.-D."/>
            <person name="Mohd Noor M.E."/>
            <person name="Yeong Y.S."/>
            <person name="Usup G."/>
        </authorList>
    </citation>
    <scope>NUCLEOTIDE SEQUENCE [LARGE SCALE GENOMIC DNA]</scope>
    <source>
        <strain evidence="5 6">UMTAT08</strain>
    </source>
</reference>